<dbReference type="SUPFAM" id="SSF90123">
    <property type="entry name" value="ABC transporter transmembrane region"/>
    <property type="match status" value="2"/>
</dbReference>
<evidence type="ECO:0000256" key="7">
    <source>
        <dbReference type="ARBA" id="ARBA00022741"/>
    </source>
</evidence>
<keyword evidence="4" id="KW-0813">Transport</keyword>
<gene>
    <name evidence="16" type="ORF">CTOB1V02_LOCUS6882</name>
</gene>
<feature type="transmembrane region" description="Helical" evidence="15">
    <location>
        <begin position="704"/>
        <end position="726"/>
    </location>
</feature>
<dbReference type="PROSITE" id="PS00211">
    <property type="entry name" value="ABC_TRANSPORTER_1"/>
    <property type="match status" value="1"/>
</dbReference>
<feature type="compositionally biased region" description="Basic and acidic residues" evidence="14">
    <location>
        <begin position="646"/>
        <end position="656"/>
    </location>
</feature>
<comment type="catalytic activity">
    <reaction evidence="13">
        <text>ATP + H2O + xenobioticSide 1 = ADP + phosphate + xenobioticSide 2.</text>
        <dbReference type="EC" id="7.6.2.2"/>
    </reaction>
</comment>
<evidence type="ECO:0000256" key="11">
    <source>
        <dbReference type="ARBA" id="ARBA00023136"/>
    </source>
</evidence>
<evidence type="ECO:0000256" key="14">
    <source>
        <dbReference type="SAM" id="MobiDB-lite"/>
    </source>
</evidence>
<evidence type="ECO:0000313" key="16">
    <source>
        <dbReference type="EMBL" id="CAD7229009.1"/>
    </source>
</evidence>
<dbReference type="InterPro" id="IPR011527">
    <property type="entry name" value="ABC1_TM_dom"/>
</dbReference>
<dbReference type="InterPro" id="IPR027417">
    <property type="entry name" value="P-loop_NTPase"/>
</dbReference>
<proteinExistence type="inferred from homology"/>
<keyword evidence="10 15" id="KW-1133">Transmembrane helix</keyword>
<dbReference type="GO" id="GO:0016887">
    <property type="term" value="F:ATP hydrolysis activity"/>
    <property type="evidence" value="ECO:0007669"/>
    <property type="project" value="InterPro"/>
</dbReference>
<feature type="transmembrane region" description="Helical" evidence="15">
    <location>
        <begin position="61"/>
        <end position="85"/>
    </location>
</feature>
<evidence type="ECO:0000256" key="5">
    <source>
        <dbReference type="ARBA" id="ARBA00022692"/>
    </source>
</evidence>
<dbReference type="FunFam" id="3.40.50.300:FF:000479">
    <property type="entry name" value="Multidrug resistance protein 1A"/>
    <property type="match status" value="1"/>
</dbReference>
<dbReference type="GO" id="GO:0090374">
    <property type="term" value="P:oligopeptide export from mitochondrion"/>
    <property type="evidence" value="ECO:0007669"/>
    <property type="project" value="TreeGrafter"/>
</dbReference>
<feature type="region of interest" description="Disordered" evidence="14">
    <location>
        <begin position="1"/>
        <end position="43"/>
    </location>
</feature>
<dbReference type="GO" id="GO:0017085">
    <property type="term" value="P:response to insecticide"/>
    <property type="evidence" value="ECO:0007669"/>
    <property type="project" value="UniProtKB-ARBA"/>
</dbReference>
<keyword evidence="7" id="KW-0547">Nucleotide-binding</keyword>
<dbReference type="SUPFAM" id="SSF52540">
    <property type="entry name" value="P-loop containing nucleoside triphosphate hydrolases"/>
    <property type="match status" value="2"/>
</dbReference>
<keyword evidence="11 15" id="KW-0472">Membrane</keyword>
<evidence type="ECO:0000256" key="13">
    <source>
        <dbReference type="ARBA" id="ARBA00034018"/>
    </source>
</evidence>
<evidence type="ECO:0000256" key="8">
    <source>
        <dbReference type="ARBA" id="ARBA00022840"/>
    </source>
</evidence>
<evidence type="ECO:0000256" key="15">
    <source>
        <dbReference type="SAM" id="Phobius"/>
    </source>
</evidence>
<dbReference type="InterPro" id="IPR036640">
    <property type="entry name" value="ABC1_TM_sf"/>
</dbReference>
<comment type="subcellular location">
    <subcellularLocation>
        <location evidence="1">Membrane</location>
        <topology evidence="1">Multi-pass membrane protein</topology>
    </subcellularLocation>
</comment>
<evidence type="ECO:0000256" key="2">
    <source>
        <dbReference type="ARBA" id="ARBA00007577"/>
    </source>
</evidence>
<dbReference type="PANTHER" id="PTHR43394:SF18">
    <property type="entry name" value="ABC TRANSPORTER B FAMILY MEMBER 11-LIKE"/>
    <property type="match status" value="1"/>
</dbReference>
<dbReference type="SMART" id="SM00382">
    <property type="entry name" value="AAA"/>
    <property type="match status" value="2"/>
</dbReference>
<keyword evidence="8" id="KW-0067">ATP-binding</keyword>
<evidence type="ECO:0000256" key="1">
    <source>
        <dbReference type="ARBA" id="ARBA00004141"/>
    </source>
</evidence>
<dbReference type="Gene3D" id="3.40.50.300">
    <property type="entry name" value="P-loop containing nucleotide triphosphate hydrolases"/>
    <property type="match status" value="3"/>
</dbReference>
<sequence length="1270" mass="139932">MSGKKEEKESLIPTFDKDYGAVKRTKEGNERKTERAGSSEEASPQTVPVFRLFRYADKIDFLLLTIGTLAAVVHGAGFPALGLVFGQMTNEFLKQAMPTSNSTTAPVANATTSMWNTAPPFSNWNASTTMLSMEGTANGTLGPTTSSTLVSDYETTSSVPRGFTTGTVPPSAFSNVSSPFPQPASADSSINDLLLSTYYSTLRTLAPDLAPNFDSIDFGTIMASFSLFYVYIALAVFIASILQVTCYSLACERQMYKMRHTFFYQVIRQEVGWFDRHQSGELSMKLNDDLERVKEGIGDKFSLCIESLASFLSGVVVGMIVSWRLSLAVLALSPLTAGTSAFVGKISTKKYKFMAASFFIVLFIMYGSYALTFWYGARLVRFGMLSPGGVFTVFFSVMIGSFQLGNALPHITYIGTAQGAAAKIFEIMDNIPRIDPYSSLGARPTSIRGKIQFNHVNFEYPTRPDVQILKDMQLQINPGQTVALVGSSGCGKSTVVNLLLRFYDPTSGAITLDGMDLRTLNLAWLRSNIGVVSQEPVLFDGSIAENIRHGKEDATFEEIVAAARMANAHDFIMSLPMAQKGRTTLVIAHRLSTIQNADVIFAFEAGQIKECGSHSELMSKEGLYYSLVTTQTFTGENGATTDGETDQEKKQAERPKKTSTQKTQPRRVVRDKALARLQEEAEKEKVRQASLWEIFRYTFPEYNLIFMGMVGCVLSGLTMPIYAFLYSEVFNTFTTTGEELKRRSEFWSLMFIALAAFGGLSGYIRTIGIALAGDRMTTRMRLLSFKNILRQEVSWFDDEAHSTGKISTRLATDAPMVKAVASHRMAVVVAAASTIAGSMVIAFVFGWKLALAITAASPVLIAAGAIQVRFSKGGQRKDAKLMSDAGHVTTESLQNIRTVHALGRQRAFFSTYVTHLQAPYQWSKKQSYIYGLIYAFSQGVIFFIYAGAFRYGAELVDRGEMTPTNVYRVFFAITFSAVSIGQTNSYISEYTKSRISASLMIHLINLKPKIDIYHRGGVQKAIAGSIQFKEVYFCYPQRPDAMVLSGLSFSLKPGQTLALVGPSGCGKSTVVALLQRFYDVTSGEIAIDGLDLRTYNLAFIRRQMSVVSQEPVLFDCSIAKNIIYGLEEDADPTQEMIEHAAKQANIHDFIRTLPDGYETRVGEKGIQMSGGQKQRIAIARALIRNPKILLLDEATSALDTESEQIVQSALDVARAGRTCIIVAHRLSTIQNADLIAVIDQGRIAELGTHDELRARKGFYYKLTKRQQIHS</sequence>
<evidence type="ECO:0000256" key="3">
    <source>
        <dbReference type="ARBA" id="ARBA00012191"/>
    </source>
</evidence>
<dbReference type="GO" id="GO:0015421">
    <property type="term" value="F:ABC-type oligopeptide transporter activity"/>
    <property type="evidence" value="ECO:0007669"/>
    <property type="project" value="TreeGrafter"/>
</dbReference>
<feature type="transmembrane region" description="Helical" evidence="15">
    <location>
        <begin position="382"/>
        <end position="402"/>
    </location>
</feature>
<dbReference type="PROSITE" id="PS50929">
    <property type="entry name" value="ABC_TM1F"/>
    <property type="match status" value="3"/>
</dbReference>
<evidence type="ECO:0000256" key="4">
    <source>
        <dbReference type="ARBA" id="ARBA00022448"/>
    </source>
</evidence>
<feature type="transmembrane region" description="Helical" evidence="15">
    <location>
        <begin position="851"/>
        <end position="870"/>
    </location>
</feature>
<dbReference type="InterPro" id="IPR003593">
    <property type="entry name" value="AAA+_ATPase"/>
</dbReference>
<feature type="transmembrane region" description="Helical" evidence="15">
    <location>
        <begin position="301"/>
        <end position="321"/>
    </location>
</feature>
<dbReference type="InterPro" id="IPR039421">
    <property type="entry name" value="Type_1_exporter"/>
</dbReference>
<protein>
    <recommendedName>
        <fullName evidence="3">ABC-type xenobiotic transporter</fullName>
        <ecNumber evidence="3">7.6.2.2</ecNumber>
    </recommendedName>
</protein>
<evidence type="ECO:0000256" key="9">
    <source>
        <dbReference type="ARBA" id="ARBA00022967"/>
    </source>
</evidence>
<dbReference type="EMBL" id="OB661811">
    <property type="protein sequence ID" value="CAD7229009.1"/>
    <property type="molecule type" value="Genomic_DNA"/>
</dbReference>
<dbReference type="PROSITE" id="PS50893">
    <property type="entry name" value="ABC_TRANSPORTER_2"/>
    <property type="match status" value="2"/>
</dbReference>
<reference evidence="16" key="1">
    <citation type="submission" date="2020-11" db="EMBL/GenBank/DDBJ databases">
        <authorList>
            <person name="Tran Van P."/>
        </authorList>
    </citation>
    <scope>NUCLEOTIDE SEQUENCE</scope>
</reference>
<dbReference type="GO" id="GO:0097254">
    <property type="term" value="P:renal tubular secretion"/>
    <property type="evidence" value="ECO:0007669"/>
    <property type="project" value="UniProtKB-ARBA"/>
</dbReference>
<dbReference type="CDD" id="cd18578">
    <property type="entry name" value="ABC_6TM_Pgp_ABCB1_D2_like"/>
    <property type="match status" value="1"/>
</dbReference>
<dbReference type="FunFam" id="1.20.1560.10:FF:000121">
    <property type="entry name" value="ABC transporter B family member 9"/>
    <property type="match status" value="1"/>
</dbReference>
<evidence type="ECO:0000256" key="12">
    <source>
        <dbReference type="ARBA" id="ARBA00023180"/>
    </source>
</evidence>
<keyword evidence="6" id="KW-0677">Repeat</keyword>
<dbReference type="Pfam" id="PF00664">
    <property type="entry name" value="ABC_membrane"/>
    <property type="match status" value="2"/>
</dbReference>
<keyword evidence="5 15" id="KW-0812">Transmembrane</keyword>
<keyword evidence="12" id="KW-0325">Glycoprotein</keyword>
<feature type="transmembrane region" description="Helical" evidence="15">
    <location>
        <begin position="228"/>
        <end position="250"/>
    </location>
</feature>
<dbReference type="InterPro" id="IPR003439">
    <property type="entry name" value="ABC_transporter-like_ATP-bd"/>
</dbReference>
<dbReference type="PANTHER" id="PTHR43394">
    <property type="entry name" value="ATP-DEPENDENT PERMEASE MDL1, MITOCHONDRIAL"/>
    <property type="match status" value="1"/>
</dbReference>
<feature type="compositionally biased region" description="Basic and acidic residues" evidence="14">
    <location>
        <begin position="1"/>
        <end position="38"/>
    </location>
</feature>
<organism evidence="16">
    <name type="scientific">Cyprideis torosa</name>
    <dbReference type="NCBI Taxonomy" id="163714"/>
    <lineage>
        <taxon>Eukaryota</taxon>
        <taxon>Metazoa</taxon>
        <taxon>Ecdysozoa</taxon>
        <taxon>Arthropoda</taxon>
        <taxon>Crustacea</taxon>
        <taxon>Oligostraca</taxon>
        <taxon>Ostracoda</taxon>
        <taxon>Podocopa</taxon>
        <taxon>Podocopida</taxon>
        <taxon>Cytherocopina</taxon>
        <taxon>Cytheroidea</taxon>
        <taxon>Cytherideidae</taxon>
        <taxon>Cyprideis</taxon>
    </lineage>
</organism>
<feature type="transmembrane region" description="Helical" evidence="15">
    <location>
        <begin position="353"/>
        <end position="376"/>
    </location>
</feature>
<evidence type="ECO:0000256" key="6">
    <source>
        <dbReference type="ARBA" id="ARBA00022737"/>
    </source>
</evidence>
<name>A0A7R8ZR15_9CRUS</name>
<dbReference type="GO" id="GO:0005524">
    <property type="term" value="F:ATP binding"/>
    <property type="evidence" value="ECO:0007669"/>
    <property type="project" value="UniProtKB-KW"/>
</dbReference>
<feature type="transmembrane region" description="Helical" evidence="15">
    <location>
        <begin position="327"/>
        <end position="346"/>
    </location>
</feature>
<feature type="transmembrane region" description="Helical" evidence="15">
    <location>
        <begin position="825"/>
        <end position="845"/>
    </location>
</feature>
<dbReference type="InterPro" id="IPR017871">
    <property type="entry name" value="ABC_transporter-like_CS"/>
</dbReference>
<dbReference type="CDD" id="cd03249">
    <property type="entry name" value="ABC_MTABC3_MDL1_MDL2"/>
    <property type="match status" value="1"/>
</dbReference>
<dbReference type="Pfam" id="PF00005">
    <property type="entry name" value="ABC_tran"/>
    <property type="match status" value="2"/>
</dbReference>
<feature type="region of interest" description="Disordered" evidence="14">
    <location>
        <begin position="635"/>
        <end position="665"/>
    </location>
</feature>
<dbReference type="EC" id="7.6.2.2" evidence="3"/>
<evidence type="ECO:0000256" key="10">
    <source>
        <dbReference type="ARBA" id="ARBA00022989"/>
    </source>
</evidence>
<feature type="transmembrane region" description="Helical" evidence="15">
    <location>
        <begin position="928"/>
        <end position="946"/>
    </location>
</feature>
<dbReference type="CDD" id="cd18577">
    <property type="entry name" value="ABC_6TM_Pgp_ABCB1_D1_like"/>
    <property type="match status" value="1"/>
</dbReference>
<dbReference type="Gene3D" id="1.20.1560.10">
    <property type="entry name" value="ABC transporter type 1, transmembrane domain"/>
    <property type="match status" value="3"/>
</dbReference>
<dbReference type="OrthoDB" id="6500128at2759"/>
<dbReference type="GO" id="GO:0005743">
    <property type="term" value="C:mitochondrial inner membrane"/>
    <property type="evidence" value="ECO:0007669"/>
    <property type="project" value="TreeGrafter"/>
</dbReference>
<feature type="transmembrane region" description="Helical" evidence="15">
    <location>
        <begin position="746"/>
        <end position="772"/>
    </location>
</feature>
<dbReference type="GO" id="GO:0008559">
    <property type="term" value="F:ABC-type xenobiotic transporter activity"/>
    <property type="evidence" value="ECO:0007669"/>
    <property type="project" value="UniProtKB-EC"/>
</dbReference>
<accession>A0A7R8ZR15</accession>
<keyword evidence="9" id="KW-1278">Translocase</keyword>
<comment type="similarity">
    <text evidence="2">Belongs to the ABC transporter superfamily. ABCB family. Multidrug resistance exporter (TC 3.A.1.201) subfamily.</text>
</comment>
<dbReference type="AlphaFoldDB" id="A0A7R8ZR15"/>